<dbReference type="RefSeq" id="XP_060450249.1">
    <property type="nucleotide sequence ID" value="XM_060596286.1"/>
</dbReference>
<evidence type="ECO:0000313" key="2">
    <source>
        <dbReference type="Proteomes" id="UP001243989"/>
    </source>
</evidence>
<dbReference type="GeneID" id="85481148"/>
<dbReference type="Proteomes" id="UP001243989">
    <property type="component" value="Unassembled WGS sequence"/>
</dbReference>
<dbReference type="EMBL" id="JAHMHQ010000002">
    <property type="protein sequence ID" value="KAK1654205.1"/>
    <property type="molecule type" value="Genomic_DNA"/>
</dbReference>
<gene>
    <name evidence="1" type="ORF">BDP81DRAFT_79455</name>
</gene>
<reference evidence="1" key="1">
    <citation type="submission" date="2021-06" db="EMBL/GenBank/DDBJ databases">
        <title>Comparative genomics, transcriptomics and evolutionary studies reveal genomic signatures of adaptation to plant cell wall in hemibiotrophic fungi.</title>
        <authorList>
            <consortium name="DOE Joint Genome Institute"/>
            <person name="Baroncelli R."/>
            <person name="Diaz J.F."/>
            <person name="Benocci T."/>
            <person name="Peng M."/>
            <person name="Battaglia E."/>
            <person name="Haridas S."/>
            <person name="Andreopoulos W."/>
            <person name="Labutti K."/>
            <person name="Pangilinan J."/>
            <person name="Floch G.L."/>
            <person name="Makela M.R."/>
            <person name="Henrissat B."/>
            <person name="Grigoriev I.V."/>
            <person name="Crouch J.A."/>
            <person name="De Vries R.P."/>
            <person name="Sukno S.A."/>
            <person name="Thon M.R."/>
        </authorList>
    </citation>
    <scope>NUCLEOTIDE SEQUENCE</scope>
    <source>
        <strain evidence="1">CBS 102054</strain>
    </source>
</reference>
<keyword evidence="2" id="KW-1185">Reference proteome</keyword>
<name>A0AAJ0A407_9PEZI</name>
<sequence>MPSRCVSTSRCSASLSFSHSSIHHSNHLTHWHPLSHTQSAELHHPNAQDLASPRLCSALEDPYARILPSPRKSHHPGPGSFPADATHRPGWPCSPPLGLNRLVRCQKTCCGHNEFMFLLAVHSPLSRLGNPMGFL</sequence>
<organism evidence="1 2">
    <name type="scientific">Colletotrichum phormii</name>
    <dbReference type="NCBI Taxonomy" id="359342"/>
    <lineage>
        <taxon>Eukaryota</taxon>
        <taxon>Fungi</taxon>
        <taxon>Dikarya</taxon>
        <taxon>Ascomycota</taxon>
        <taxon>Pezizomycotina</taxon>
        <taxon>Sordariomycetes</taxon>
        <taxon>Hypocreomycetidae</taxon>
        <taxon>Glomerellales</taxon>
        <taxon>Glomerellaceae</taxon>
        <taxon>Colletotrichum</taxon>
        <taxon>Colletotrichum acutatum species complex</taxon>
    </lineage>
</organism>
<dbReference type="AlphaFoldDB" id="A0AAJ0A407"/>
<protein>
    <submittedName>
        <fullName evidence="1">Uncharacterized protein</fullName>
    </submittedName>
</protein>
<accession>A0AAJ0A407</accession>
<proteinExistence type="predicted"/>
<evidence type="ECO:0000313" key="1">
    <source>
        <dbReference type="EMBL" id="KAK1654205.1"/>
    </source>
</evidence>
<comment type="caution">
    <text evidence="1">The sequence shown here is derived from an EMBL/GenBank/DDBJ whole genome shotgun (WGS) entry which is preliminary data.</text>
</comment>